<dbReference type="NCBIfam" id="NF008756">
    <property type="entry name" value="PRK11788.1-4"/>
    <property type="match status" value="1"/>
</dbReference>
<dbReference type="NCBIfam" id="NF008757">
    <property type="entry name" value="PRK11788.1-5"/>
    <property type="match status" value="1"/>
</dbReference>
<dbReference type="Gene3D" id="1.25.40.10">
    <property type="entry name" value="Tetratricopeptide repeat domain"/>
    <property type="match status" value="2"/>
</dbReference>
<dbReference type="HAMAP" id="MF_00994">
    <property type="entry name" value="LPS_assembly_LapB"/>
    <property type="match status" value="1"/>
</dbReference>
<protein>
    <recommendedName>
        <fullName evidence="2">Lipopolysaccharide assembly protein B</fullName>
    </recommendedName>
</protein>
<dbReference type="Pfam" id="PF14559">
    <property type="entry name" value="TPR_19"/>
    <property type="match status" value="1"/>
</dbReference>
<gene>
    <name evidence="2" type="primary">lapB</name>
    <name evidence="4" type="ORF">IDSA_04535</name>
</gene>
<keyword evidence="2" id="KW-0997">Cell inner membrane</keyword>
<keyword evidence="1 2" id="KW-0479">Metal-binding</keyword>
<dbReference type="InterPro" id="IPR030865">
    <property type="entry name" value="LapB"/>
</dbReference>
<feature type="binding site" evidence="2">
    <location>
        <position position="370"/>
    </location>
    <ligand>
        <name>Fe cation</name>
        <dbReference type="ChEBI" id="CHEBI:24875"/>
    </ligand>
</feature>
<comment type="caution">
    <text evidence="4">The sequence shown here is derived from an EMBL/GenBank/DDBJ whole genome shotgun (WGS) entry which is preliminary data.</text>
</comment>
<keyword evidence="2" id="KW-0677">Repeat</keyword>
<organism evidence="4 5">
    <name type="scientific">Pseudidiomarina salinarum</name>
    <dbReference type="NCBI Taxonomy" id="435908"/>
    <lineage>
        <taxon>Bacteria</taxon>
        <taxon>Pseudomonadati</taxon>
        <taxon>Pseudomonadota</taxon>
        <taxon>Gammaproteobacteria</taxon>
        <taxon>Alteromonadales</taxon>
        <taxon>Idiomarinaceae</taxon>
        <taxon>Pseudidiomarina</taxon>
    </lineage>
</organism>
<name>A0A094J1M1_9GAMM</name>
<evidence type="ECO:0000313" key="4">
    <source>
        <dbReference type="EMBL" id="KFZ31949.1"/>
    </source>
</evidence>
<sequence length="385" mass="43992">MLELLFLLLPVAAAYGWFMGRNSVRNEGRREQEQFSRQYVTGLNLLLSDQPDKAVDLFIELLDVDSDTLETHWALGKLFRRRGEVDRAIKVHQNLTSRPNISEQERREAMFELGLDYLAAGIYDRAEDMLLALQQDKAFREACQRHLLELYEATHEWDKAIKVALKLTRTDKSAERVVAQLYCELAEKQESPELAGKYYTKARKHDPGCARAALALGRLWFNQGHYRKAQQILAGILHEDQAFIAEALPLIKACFETLEDEAGLIHFLHDCVKTSQSTSAAVLLSELIARENGIEAAEKFIQTTLIKHPTMKGFHQLMAFHIRAADVGKARDSLRMLQKLVQQQLQQRPKYRCRHCGFAGSTLYWHCPSCRSWGEIKPIIGLDGE</sequence>
<feature type="binding site" evidence="2">
    <location>
        <position position="353"/>
    </location>
    <ligand>
        <name>Fe cation</name>
        <dbReference type="ChEBI" id="CHEBI:24875"/>
    </ligand>
</feature>
<evidence type="ECO:0000256" key="1">
    <source>
        <dbReference type="ARBA" id="ARBA00022723"/>
    </source>
</evidence>
<comment type="subcellular location">
    <subcellularLocation>
        <location evidence="2">Cell inner membrane</location>
        <topology evidence="2">Single-pass membrane protein</topology>
        <orientation evidence="2">Cytoplasmic side</orientation>
    </subcellularLocation>
</comment>
<evidence type="ECO:0000313" key="5">
    <source>
        <dbReference type="Proteomes" id="UP000054363"/>
    </source>
</evidence>
<dbReference type="InterPro" id="IPR041166">
    <property type="entry name" value="Rubredoxin_2"/>
</dbReference>
<feature type="topological domain" description="Cytoplasmic" evidence="2">
    <location>
        <begin position="21"/>
        <end position="385"/>
    </location>
</feature>
<accession>A0A094J1M1</accession>
<dbReference type="SUPFAM" id="SSF48452">
    <property type="entry name" value="TPR-like"/>
    <property type="match status" value="1"/>
</dbReference>
<dbReference type="Pfam" id="PF13432">
    <property type="entry name" value="TPR_16"/>
    <property type="match status" value="1"/>
</dbReference>
<keyword evidence="5" id="KW-1185">Reference proteome</keyword>
<dbReference type="GO" id="GO:0005506">
    <property type="term" value="F:iron ion binding"/>
    <property type="evidence" value="ECO:0007669"/>
    <property type="project" value="UniProtKB-UniRule"/>
</dbReference>
<dbReference type="AlphaFoldDB" id="A0A094J1M1"/>
<keyword evidence="2" id="KW-1003">Cell membrane</keyword>
<reference evidence="4 5" key="1">
    <citation type="submission" date="2014-06" db="EMBL/GenBank/DDBJ databases">
        <title>The draft genome sequence of Idiomarina salinarum ISL-52.</title>
        <authorList>
            <person name="Du J."/>
            <person name="Shao Z."/>
        </authorList>
    </citation>
    <scope>NUCLEOTIDE SEQUENCE [LARGE SCALE GENOMIC DNA]</scope>
    <source>
        <strain evidence="4 5">ISL-52</strain>
    </source>
</reference>
<dbReference type="Pfam" id="PF18073">
    <property type="entry name" value="Zn_ribbon_LapB"/>
    <property type="match status" value="1"/>
</dbReference>
<keyword evidence="2" id="KW-1133">Transmembrane helix</keyword>
<dbReference type="GO" id="GO:0046890">
    <property type="term" value="P:regulation of lipid biosynthetic process"/>
    <property type="evidence" value="ECO:0007669"/>
    <property type="project" value="UniProtKB-UniRule"/>
</dbReference>
<comment type="similarity">
    <text evidence="2">Belongs to the LapB family.</text>
</comment>
<keyword evidence="2" id="KW-0472">Membrane</keyword>
<evidence type="ECO:0000259" key="3">
    <source>
        <dbReference type="Pfam" id="PF18073"/>
    </source>
</evidence>
<dbReference type="GO" id="GO:0009898">
    <property type="term" value="C:cytoplasmic side of plasma membrane"/>
    <property type="evidence" value="ECO:0007669"/>
    <property type="project" value="UniProtKB-UniRule"/>
</dbReference>
<dbReference type="EMBL" id="JPER01000001">
    <property type="protein sequence ID" value="KFZ31949.1"/>
    <property type="molecule type" value="Genomic_DNA"/>
</dbReference>
<keyword evidence="2" id="KW-0812">Transmembrane</keyword>
<dbReference type="OrthoDB" id="507476at2"/>
<feature type="binding site" evidence="2">
    <location>
        <position position="367"/>
    </location>
    <ligand>
        <name>Fe cation</name>
        <dbReference type="ChEBI" id="CHEBI:24875"/>
    </ligand>
</feature>
<evidence type="ECO:0000256" key="2">
    <source>
        <dbReference type="HAMAP-Rule" id="MF_00994"/>
    </source>
</evidence>
<proteinExistence type="inferred from homology"/>
<feature type="domain" description="LapB rubredoxin metal binding" evidence="3">
    <location>
        <begin position="351"/>
        <end position="378"/>
    </location>
</feature>
<dbReference type="InterPro" id="IPR011990">
    <property type="entry name" value="TPR-like_helical_dom_sf"/>
</dbReference>
<keyword evidence="2" id="KW-0408">Iron</keyword>
<comment type="function">
    <text evidence="2">Modulates cellular lipopolysaccharide (LPS) levels by regulating LpxC, which is involved in lipid A biosynthesis. May act by modulating the proteolytic activity of FtsH towards LpxC. May also coordinate assembly of proteins involved in LPS synthesis at the plasma membrane.</text>
</comment>
<keyword evidence="2" id="KW-0802">TPR repeat</keyword>
<dbReference type="NCBIfam" id="NF008753">
    <property type="entry name" value="PRK11788.1-1"/>
    <property type="match status" value="1"/>
</dbReference>
<dbReference type="RefSeq" id="WP_034774541.1">
    <property type="nucleotide sequence ID" value="NZ_JPER01000001.1"/>
</dbReference>
<feature type="binding site" evidence="2">
    <location>
        <position position="356"/>
    </location>
    <ligand>
        <name>Fe cation</name>
        <dbReference type="ChEBI" id="CHEBI:24875"/>
    </ligand>
</feature>
<dbReference type="eggNOG" id="COG2956">
    <property type="taxonomic scope" value="Bacteria"/>
</dbReference>
<dbReference type="STRING" id="435908.IDSA_04535"/>
<dbReference type="Proteomes" id="UP000054363">
    <property type="component" value="Unassembled WGS sequence"/>
</dbReference>
<dbReference type="GO" id="GO:0008653">
    <property type="term" value="P:lipopolysaccharide metabolic process"/>
    <property type="evidence" value="ECO:0007669"/>
    <property type="project" value="InterPro"/>
</dbReference>